<dbReference type="STRING" id="1618481.US54_C0045G0003"/>
<dbReference type="AlphaFoldDB" id="A0A0G0H4P0"/>
<organism evidence="2 3">
    <name type="scientific">Candidatus Roizmanbacteria bacterium GW2011_GWA2_37_7</name>
    <dbReference type="NCBI Taxonomy" id="1618481"/>
    <lineage>
        <taxon>Bacteria</taxon>
        <taxon>Candidatus Roizmaniibacteriota</taxon>
    </lineage>
</organism>
<dbReference type="Pfam" id="PF08495">
    <property type="entry name" value="FIST"/>
    <property type="match status" value="1"/>
</dbReference>
<name>A0A0G0H4P0_9BACT</name>
<gene>
    <name evidence="2" type="ORF">US54_C0045G0003</name>
</gene>
<dbReference type="SMART" id="SM00897">
    <property type="entry name" value="FIST"/>
    <property type="match status" value="1"/>
</dbReference>
<accession>A0A0G0H4P0</accession>
<reference evidence="2 3" key="1">
    <citation type="journal article" date="2015" name="Nature">
        <title>rRNA introns, odd ribosomes, and small enigmatic genomes across a large radiation of phyla.</title>
        <authorList>
            <person name="Brown C.T."/>
            <person name="Hug L.A."/>
            <person name="Thomas B.C."/>
            <person name="Sharon I."/>
            <person name="Castelle C.J."/>
            <person name="Singh A."/>
            <person name="Wilkins M.J."/>
            <person name="Williams K.H."/>
            <person name="Banfield J.F."/>
        </authorList>
    </citation>
    <scope>NUCLEOTIDE SEQUENCE [LARGE SCALE GENOMIC DNA]</scope>
</reference>
<sequence>MKAEQRRWESTSGWSKPLTGKLEEACQIVFAFGGSKLVSIPQTFETLKQLYPDSHILLCSTAGEILNTTVTDNSLVATAVHFSKTSLQFSQTKVSRAEDSYDAGKELAKQLPGQDLVHVMVFSDGLHINGTALVKGLTEILPDTVSVTGGLVGDGSDFKHTFAWCWYRQKKIMCFLNWTENRPSPYIKSIWVKRRQGCPVPGCFFH</sequence>
<evidence type="ECO:0000313" key="3">
    <source>
        <dbReference type="Proteomes" id="UP000034471"/>
    </source>
</evidence>
<proteinExistence type="predicted"/>
<dbReference type="Proteomes" id="UP000034471">
    <property type="component" value="Unassembled WGS sequence"/>
</dbReference>
<evidence type="ECO:0000313" key="2">
    <source>
        <dbReference type="EMBL" id="KKQ37082.1"/>
    </source>
</evidence>
<evidence type="ECO:0000259" key="1">
    <source>
        <dbReference type="SMART" id="SM00897"/>
    </source>
</evidence>
<dbReference type="PANTHER" id="PTHR40252">
    <property type="entry name" value="BLR0328 PROTEIN"/>
    <property type="match status" value="1"/>
</dbReference>
<dbReference type="InterPro" id="IPR013702">
    <property type="entry name" value="FIST_domain_N"/>
</dbReference>
<dbReference type="EMBL" id="LBTJ01000045">
    <property type="protein sequence ID" value="KKQ37082.1"/>
    <property type="molecule type" value="Genomic_DNA"/>
</dbReference>
<protein>
    <recommendedName>
        <fullName evidence="1">FIST domain-containing protein</fullName>
    </recommendedName>
</protein>
<comment type="caution">
    <text evidence="2">The sequence shown here is derived from an EMBL/GenBank/DDBJ whole genome shotgun (WGS) entry which is preliminary data.</text>
</comment>
<dbReference type="PANTHER" id="PTHR40252:SF2">
    <property type="entry name" value="BLR0328 PROTEIN"/>
    <property type="match status" value="1"/>
</dbReference>
<feature type="domain" description="FIST" evidence="1">
    <location>
        <begin position="24"/>
        <end position="199"/>
    </location>
</feature>